<organism evidence="1 2">
    <name type="scientific">Candidatus Epulonipiscium fishelsonii</name>
    <dbReference type="NCBI Taxonomy" id="77094"/>
    <lineage>
        <taxon>Bacteria</taxon>
        <taxon>Bacillati</taxon>
        <taxon>Bacillota</taxon>
        <taxon>Clostridia</taxon>
        <taxon>Lachnospirales</taxon>
        <taxon>Lachnospiraceae</taxon>
        <taxon>Candidatus Epulonipiscium</taxon>
    </lineage>
</organism>
<keyword evidence="2" id="KW-1185">Reference proteome</keyword>
<comment type="caution">
    <text evidence="1">The sequence shown here is derived from an EMBL/GenBank/DDBJ whole genome shotgun (WGS) entry which is preliminary data.</text>
</comment>
<evidence type="ECO:0000313" key="2">
    <source>
        <dbReference type="Proteomes" id="UP000188605"/>
    </source>
</evidence>
<accession>A0ACC8X8A8</accession>
<dbReference type="EMBL" id="LJDB01000090">
    <property type="protein sequence ID" value="ONI38305.1"/>
    <property type="molecule type" value="Genomic_DNA"/>
</dbReference>
<sequence length="95" mass="11020">MKFKLAKMELKIGEIFTDATRDKANNFYNEAQEFPHKLDSINRCVKIKERTNSIKKYTEHNTKIYELRFTPATKMKVKGSLAFHPLASIRGPSIT</sequence>
<protein>
    <submittedName>
        <fullName evidence="1">Uncharacterized protein</fullName>
    </submittedName>
</protein>
<reference evidence="1" key="1">
    <citation type="submission" date="2016-08" db="EMBL/GenBank/DDBJ databases">
        <authorList>
            <person name="Ngugi D.K."/>
            <person name="Miyake S."/>
            <person name="Stingl U."/>
        </authorList>
    </citation>
    <scope>NUCLEOTIDE SEQUENCE</scope>
    <source>
        <strain evidence="1">SCG-B11WGA-EpuloA1</strain>
    </source>
</reference>
<gene>
    <name evidence="1" type="ORF">AN396_11065</name>
</gene>
<dbReference type="Proteomes" id="UP000188605">
    <property type="component" value="Unassembled WGS sequence"/>
</dbReference>
<name>A0ACC8X8A8_9FIRM</name>
<proteinExistence type="predicted"/>
<evidence type="ECO:0000313" key="1">
    <source>
        <dbReference type="EMBL" id="ONI38305.1"/>
    </source>
</evidence>